<proteinExistence type="predicted"/>
<reference evidence="4" key="1">
    <citation type="journal article" date="2014" name="PLoS ONE">
        <title>The genome and linkage map of the northern pike (Esox lucius): conserved synteny revealed between the salmonid sister group and the Neoteleostei.</title>
        <authorList>
            <person name="Rondeau E.B."/>
            <person name="Minkley D.R."/>
            <person name="Leong J.S."/>
            <person name="Messmer A.M."/>
            <person name="Jantzen J.R."/>
            <person name="von Schalburg K.R."/>
            <person name="Lemon C."/>
            <person name="Bird N.H."/>
            <person name="Koop B.F."/>
        </authorList>
    </citation>
    <scope>NUCLEOTIDE SEQUENCE</scope>
</reference>
<feature type="compositionally biased region" description="Basic and acidic residues" evidence="2">
    <location>
        <begin position="9"/>
        <end position="29"/>
    </location>
</feature>
<feature type="compositionally biased region" description="Low complexity" evidence="2">
    <location>
        <begin position="99"/>
        <end position="115"/>
    </location>
</feature>
<feature type="coiled-coil region" evidence="1">
    <location>
        <begin position="866"/>
        <end position="939"/>
    </location>
</feature>
<feature type="region of interest" description="Disordered" evidence="2">
    <location>
        <begin position="240"/>
        <end position="266"/>
    </location>
</feature>
<feature type="coiled-coil region" evidence="1">
    <location>
        <begin position="970"/>
        <end position="1018"/>
    </location>
</feature>
<gene>
    <name evidence="3" type="primary">CEP128</name>
</gene>
<dbReference type="OrthoDB" id="10046318at2759"/>
<dbReference type="InterPro" id="IPR026652">
    <property type="entry name" value="CEP128"/>
</dbReference>
<feature type="coiled-coil region" evidence="1">
    <location>
        <begin position="441"/>
        <end position="773"/>
    </location>
</feature>
<evidence type="ECO:0000256" key="1">
    <source>
        <dbReference type="SAM" id="Coils"/>
    </source>
</evidence>
<dbReference type="AlphaFoldDB" id="A0A3P8XT68"/>
<dbReference type="PANTHER" id="PTHR46657">
    <property type="entry name" value="CENTROSOMAL PROTEIN OF 128 KDA"/>
    <property type="match status" value="1"/>
</dbReference>
<evidence type="ECO:0000313" key="4">
    <source>
        <dbReference type="Proteomes" id="UP000265140"/>
    </source>
</evidence>
<accession>A0A3P8XT68</accession>
<evidence type="ECO:0000256" key="2">
    <source>
        <dbReference type="SAM" id="MobiDB-lite"/>
    </source>
</evidence>
<dbReference type="GeneTree" id="ENSGT00390000007020"/>
<feature type="region of interest" description="Disordered" evidence="2">
    <location>
        <begin position="1035"/>
        <end position="1056"/>
    </location>
</feature>
<feature type="region of interest" description="Disordered" evidence="2">
    <location>
        <begin position="1"/>
        <end position="48"/>
    </location>
</feature>
<reference evidence="3" key="3">
    <citation type="submission" date="2025-08" db="UniProtKB">
        <authorList>
            <consortium name="Ensembl"/>
        </authorList>
    </citation>
    <scope>IDENTIFICATION</scope>
</reference>
<dbReference type="STRING" id="8010.ENSELUP00000006488"/>
<protein>
    <recommendedName>
        <fullName evidence="5">Centrosomal protein 128</fullName>
    </recommendedName>
</protein>
<sequence>MDSSSESDTYERTRELRSRPRARGRDANPRPRRNSHRTGPDAAGISEKINTLASTLQDTSRNLNKVDLMLGQYRGHSEDQAEAMATLRETLEESISRLQSQRLRSPPGARSASASTLHTSDLEAGYGSEEQRFCPTSPLKEYGFSESAVRGGARRRSRSATVRFRDPRHPDEDVHTQHQSFRDLRCDQLRLGDDLDREILRRNRSDIDTRRALENLSEQLISSQRQDSVASRVEKRLQEMEKDLRSERQGVPERRPEQRRNMSDELQEALRRREALETEEAVKKRLVRSESEMTVMEAELERTRRQLHQSEGGREALLQQVEEMRVQLLRMEKERLDLQRETSQPRATQPAGEEGRASLSLDRSSELQREVQELRAQVARTSVLAEVDDLRRTLERKDRERTQLSNQVEALSSDLARREYQQLKMLEKLKEIQNCSEVCAAERAQAVLRAEEAEAQLQESSRKREELKGRAQEAVRQWRAKCRRMEREMEELKRQAQQDTEKATQACKERDLAQAQLKALTQQTEGVRRELADVLKCLAQSEEGLHRKDVELSESRARLLGLEQEVREVREASVALDEEAQRQSVLQARLREENQRLEERAETMARRSQRDQEELRDFQLAMKELTVTRSQLTARLAEEEMAKRELQRSSAEGAARLAAAQEERASLGQQLELEREVHQRELASLRATTQDTRARQDREVQETLQLWKKERDDMETHLKEVKTAAAAEKELARALRVKLDRMKAECDRMTEELSGAEEQQSHLHRKYQLLKQELDHKVKVVIQTEESRKGSQDTVATLENKLCCLETEQESILGCVAEEIEAACRALSKDSQGKLKAMSLNPGLQKDPHRWLAETKTKLQWLCEEVSEREDKQRRLRGQVQQAREQLKKLRQSRDSEQQALLQRLDQQEKLLHSISTEKRGLLEKTRRKEDEMRGLQDRVLDLEMSTRLALDHLESVPEKLCLLENFKDLEESQRQKELVEQRYVKYKEIVGALQHQLDESKRQIQECRDDKLDATTRSIRLAALSSSIRGHSSFLTSSQLPDTSPPPKLLVSPDCSLDFGAKGHDLPGSSAASGAR</sequence>
<name>A0A3P8XT68_ESOLU</name>
<dbReference type="Ensembl" id="ENSELUT00000008841.3">
    <property type="protein sequence ID" value="ENSELUP00000006488.2"/>
    <property type="gene ID" value="ENSELUG00000007375.3"/>
</dbReference>
<keyword evidence="4" id="KW-1185">Reference proteome</keyword>
<dbReference type="InParanoid" id="A0A3P8XT68"/>
<feature type="region of interest" description="Disordered" evidence="2">
    <location>
        <begin position="147"/>
        <end position="179"/>
    </location>
</feature>
<dbReference type="GO" id="GO:0000922">
    <property type="term" value="C:spindle pole"/>
    <property type="evidence" value="ECO:0007669"/>
    <property type="project" value="TreeGrafter"/>
</dbReference>
<evidence type="ECO:0008006" key="5">
    <source>
        <dbReference type="Google" id="ProtNLM"/>
    </source>
</evidence>
<feature type="region of interest" description="Disordered" evidence="2">
    <location>
        <begin position="99"/>
        <end position="118"/>
    </location>
</feature>
<feature type="compositionally biased region" description="Basic and acidic residues" evidence="2">
    <location>
        <begin position="163"/>
        <end position="179"/>
    </location>
</feature>
<keyword evidence="1" id="KW-0175">Coiled coil</keyword>
<dbReference type="OMA" id="ITSTLQX"/>
<evidence type="ECO:0000313" key="3">
    <source>
        <dbReference type="Ensembl" id="ENSELUP00000006488.2"/>
    </source>
</evidence>
<dbReference type="GO" id="GO:0005814">
    <property type="term" value="C:centriole"/>
    <property type="evidence" value="ECO:0007669"/>
    <property type="project" value="TreeGrafter"/>
</dbReference>
<organism evidence="3 4">
    <name type="scientific">Esox lucius</name>
    <name type="common">Northern pike</name>
    <dbReference type="NCBI Taxonomy" id="8010"/>
    <lineage>
        <taxon>Eukaryota</taxon>
        <taxon>Metazoa</taxon>
        <taxon>Chordata</taxon>
        <taxon>Craniata</taxon>
        <taxon>Vertebrata</taxon>
        <taxon>Euteleostomi</taxon>
        <taxon>Actinopterygii</taxon>
        <taxon>Neopterygii</taxon>
        <taxon>Teleostei</taxon>
        <taxon>Protacanthopterygii</taxon>
        <taxon>Esociformes</taxon>
        <taxon>Esocidae</taxon>
        <taxon>Esox</taxon>
    </lineage>
</organism>
<dbReference type="PANTHER" id="PTHR46657:SF1">
    <property type="entry name" value="CENTROSOMAL PROTEIN OF 128 KDA"/>
    <property type="match status" value="1"/>
</dbReference>
<dbReference type="Bgee" id="ENSELUG00000007375">
    <property type="expression patterns" value="Expressed in spleen and 12 other cell types or tissues"/>
</dbReference>
<feature type="region of interest" description="Disordered" evidence="2">
    <location>
        <begin position="336"/>
        <end position="364"/>
    </location>
</feature>
<reference evidence="3" key="2">
    <citation type="submission" date="2020-02" db="EMBL/GenBank/DDBJ databases">
        <title>Esox lucius (northern pike) genome, fEsoLuc1, primary haplotype.</title>
        <authorList>
            <person name="Myers G."/>
            <person name="Karagic N."/>
            <person name="Meyer A."/>
            <person name="Pippel M."/>
            <person name="Reichard M."/>
            <person name="Winkler S."/>
            <person name="Tracey A."/>
            <person name="Sims Y."/>
            <person name="Howe K."/>
            <person name="Rhie A."/>
            <person name="Formenti G."/>
            <person name="Durbin R."/>
            <person name="Fedrigo O."/>
            <person name="Jarvis E.D."/>
        </authorList>
    </citation>
    <scope>NUCLEOTIDE SEQUENCE [LARGE SCALE GENOMIC DNA]</scope>
</reference>
<dbReference type="Proteomes" id="UP000265140">
    <property type="component" value="Chromosome 18"/>
</dbReference>
<reference evidence="3" key="4">
    <citation type="submission" date="2025-09" db="UniProtKB">
        <authorList>
            <consortium name="Ensembl"/>
        </authorList>
    </citation>
    <scope>IDENTIFICATION</scope>
</reference>